<dbReference type="Proteomes" id="UP000029981">
    <property type="component" value="Chromosome 3"/>
</dbReference>
<evidence type="ECO:0000313" key="2">
    <source>
        <dbReference type="Proteomes" id="UP000029981"/>
    </source>
</evidence>
<dbReference type="AlphaFoldDB" id="A0A0A0L8R6"/>
<dbReference type="Gramene" id="KGN57394">
    <property type="protein sequence ID" value="KGN57394"/>
    <property type="gene ID" value="Csa_3G182790"/>
</dbReference>
<name>A0A0A0L8R6_CUCSA</name>
<reference evidence="1 2" key="3">
    <citation type="journal article" date="2010" name="BMC Genomics">
        <title>Transcriptome sequencing and comparative analysis of cucumber flowers with different sex types.</title>
        <authorList>
            <person name="Guo S."/>
            <person name="Zheng Y."/>
            <person name="Joung J.G."/>
            <person name="Liu S."/>
            <person name="Zhang Z."/>
            <person name="Crasta O.R."/>
            <person name="Sobral B.W."/>
            <person name="Xu Y."/>
            <person name="Huang S."/>
            <person name="Fei Z."/>
        </authorList>
    </citation>
    <scope>NUCLEOTIDE SEQUENCE [LARGE SCALE GENOMIC DNA]</scope>
    <source>
        <strain evidence="2">cv. 9930</strain>
    </source>
</reference>
<proteinExistence type="predicted"/>
<keyword evidence="2" id="KW-1185">Reference proteome</keyword>
<dbReference type="EMBL" id="CM002924">
    <property type="protein sequence ID" value="KGN57394.1"/>
    <property type="molecule type" value="Genomic_DNA"/>
</dbReference>
<reference evidence="1 2" key="2">
    <citation type="journal article" date="2009" name="PLoS ONE">
        <title>An integrated genetic and cytogenetic map of the cucumber genome.</title>
        <authorList>
            <person name="Ren Y."/>
            <person name="Zhang Z."/>
            <person name="Liu J."/>
            <person name="Staub J.E."/>
            <person name="Han Y."/>
            <person name="Cheng Z."/>
            <person name="Li X."/>
            <person name="Lu J."/>
            <person name="Miao H."/>
            <person name="Kang H."/>
            <person name="Xie B."/>
            <person name="Gu X."/>
            <person name="Wang X."/>
            <person name="Du Y."/>
            <person name="Jin W."/>
            <person name="Huang S."/>
        </authorList>
    </citation>
    <scope>NUCLEOTIDE SEQUENCE [LARGE SCALE GENOMIC DNA]</scope>
    <source>
        <strain evidence="2">cv. 9930</strain>
    </source>
</reference>
<reference evidence="1 2" key="4">
    <citation type="journal article" date="2011" name="BMC Genomics">
        <title>RNA-Seq improves annotation of protein-coding genes in the cucumber genome.</title>
        <authorList>
            <person name="Li Z."/>
            <person name="Zhang Z."/>
            <person name="Yan P."/>
            <person name="Huang S."/>
            <person name="Fei Z."/>
            <person name="Lin K."/>
        </authorList>
    </citation>
    <scope>NUCLEOTIDE SEQUENCE [LARGE SCALE GENOMIC DNA]</scope>
    <source>
        <strain evidence="2">cv. 9930</strain>
    </source>
</reference>
<accession>A0A0A0L8R6</accession>
<organism evidence="1 2">
    <name type="scientific">Cucumis sativus</name>
    <name type="common">Cucumber</name>
    <dbReference type="NCBI Taxonomy" id="3659"/>
    <lineage>
        <taxon>Eukaryota</taxon>
        <taxon>Viridiplantae</taxon>
        <taxon>Streptophyta</taxon>
        <taxon>Embryophyta</taxon>
        <taxon>Tracheophyta</taxon>
        <taxon>Spermatophyta</taxon>
        <taxon>Magnoliopsida</taxon>
        <taxon>eudicotyledons</taxon>
        <taxon>Gunneridae</taxon>
        <taxon>Pentapetalae</taxon>
        <taxon>rosids</taxon>
        <taxon>fabids</taxon>
        <taxon>Cucurbitales</taxon>
        <taxon>Cucurbitaceae</taxon>
        <taxon>Benincaseae</taxon>
        <taxon>Cucumis</taxon>
    </lineage>
</organism>
<evidence type="ECO:0000313" key="1">
    <source>
        <dbReference type="EMBL" id="KGN57394.1"/>
    </source>
</evidence>
<reference evidence="1 2" key="1">
    <citation type="journal article" date="2009" name="Nat. Genet.">
        <title>The genome of the cucumber, Cucumis sativus L.</title>
        <authorList>
            <person name="Huang S."/>
            <person name="Li R."/>
            <person name="Zhang Z."/>
            <person name="Li L."/>
            <person name="Gu X."/>
            <person name="Fan W."/>
            <person name="Lucas W.J."/>
            <person name="Wang X."/>
            <person name="Xie B."/>
            <person name="Ni P."/>
            <person name="Ren Y."/>
            <person name="Zhu H."/>
            <person name="Li J."/>
            <person name="Lin K."/>
            <person name="Jin W."/>
            <person name="Fei Z."/>
            <person name="Li G."/>
            <person name="Staub J."/>
            <person name="Kilian A."/>
            <person name="van der Vossen E.A."/>
            <person name="Wu Y."/>
            <person name="Guo J."/>
            <person name="He J."/>
            <person name="Jia Z."/>
            <person name="Ren Y."/>
            <person name="Tian G."/>
            <person name="Lu Y."/>
            <person name="Ruan J."/>
            <person name="Qian W."/>
            <person name="Wang M."/>
            <person name="Huang Q."/>
            <person name="Li B."/>
            <person name="Xuan Z."/>
            <person name="Cao J."/>
            <person name="Asan"/>
            <person name="Wu Z."/>
            <person name="Zhang J."/>
            <person name="Cai Q."/>
            <person name="Bai Y."/>
            <person name="Zhao B."/>
            <person name="Han Y."/>
            <person name="Li Y."/>
            <person name="Li X."/>
            <person name="Wang S."/>
            <person name="Shi Q."/>
            <person name="Liu S."/>
            <person name="Cho W.K."/>
            <person name="Kim J.Y."/>
            <person name="Xu Y."/>
            <person name="Heller-Uszynska K."/>
            <person name="Miao H."/>
            <person name="Cheng Z."/>
            <person name="Zhang S."/>
            <person name="Wu J."/>
            <person name="Yang Y."/>
            <person name="Kang H."/>
            <person name="Li M."/>
            <person name="Liang H."/>
            <person name="Ren X."/>
            <person name="Shi Z."/>
            <person name="Wen M."/>
            <person name="Jian M."/>
            <person name="Yang H."/>
            <person name="Zhang G."/>
            <person name="Yang Z."/>
            <person name="Chen R."/>
            <person name="Liu S."/>
            <person name="Li J."/>
            <person name="Ma L."/>
            <person name="Liu H."/>
            <person name="Zhou Y."/>
            <person name="Zhao J."/>
            <person name="Fang X."/>
            <person name="Li G."/>
            <person name="Fang L."/>
            <person name="Li Y."/>
            <person name="Liu D."/>
            <person name="Zheng H."/>
            <person name="Zhang Y."/>
            <person name="Qin N."/>
            <person name="Li Z."/>
            <person name="Yang G."/>
            <person name="Yang S."/>
            <person name="Bolund L."/>
            <person name="Kristiansen K."/>
            <person name="Zheng H."/>
            <person name="Li S."/>
            <person name="Zhang X."/>
            <person name="Yang H."/>
            <person name="Wang J."/>
            <person name="Sun R."/>
            <person name="Zhang B."/>
            <person name="Jiang S."/>
            <person name="Wang J."/>
            <person name="Du Y."/>
            <person name="Li S."/>
        </authorList>
    </citation>
    <scope>NUCLEOTIDE SEQUENCE [LARGE SCALE GENOMIC DNA]</scope>
    <source>
        <strain evidence="2">cv. 9930</strain>
    </source>
</reference>
<protein>
    <submittedName>
        <fullName evidence="1">Uncharacterized protein</fullName>
    </submittedName>
</protein>
<sequence length="84" mass="10276">MRKSRFLRRRSKKHRWLLRRRLVEPAPDCDRLDTMKLIGQMLDEIAMKLFTDAKILSYVERARFDLFFFGSRCKQFFLLAWMSS</sequence>
<gene>
    <name evidence="1" type="ORF">Csa_3G182790</name>
</gene>